<gene>
    <name evidence="2" type="ORF">BN580_00650</name>
</gene>
<feature type="transmembrane region" description="Helical" evidence="1">
    <location>
        <begin position="175"/>
        <end position="195"/>
    </location>
</feature>
<feature type="transmembrane region" description="Helical" evidence="1">
    <location>
        <begin position="131"/>
        <end position="163"/>
    </location>
</feature>
<dbReference type="AlphaFoldDB" id="R6TCL5"/>
<name>R6TCL5_9BACT</name>
<feature type="transmembrane region" description="Helical" evidence="1">
    <location>
        <begin position="55"/>
        <end position="76"/>
    </location>
</feature>
<comment type="caution">
    <text evidence="2">The sequence shown here is derived from an EMBL/GenBank/DDBJ whole genome shotgun (WGS) entry which is preliminary data.</text>
</comment>
<proteinExistence type="predicted"/>
<dbReference type="Proteomes" id="UP000017938">
    <property type="component" value="Unassembled WGS sequence"/>
</dbReference>
<feature type="transmembrane region" description="Helical" evidence="1">
    <location>
        <begin position="97"/>
        <end position="119"/>
    </location>
</feature>
<organism evidence="2 3">
    <name type="scientific">Candidatus Colimorpha enterica</name>
    <dbReference type="NCBI Taxonomy" id="3083063"/>
    <lineage>
        <taxon>Bacteria</taxon>
        <taxon>Pseudomonadati</taxon>
        <taxon>Bacteroidota</taxon>
        <taxon>Bacteroidia</taxon>
        <taxon>Bacteroidales</taxon>
        <taxon>Candidatus Colimorpha</taxon>
    </lineage>
</organism>
<feature type="transmembrane region" description="Helical" evidence="1">
    <location>
        <begin position="17"/>
        <end position="43"/>
    </location>
</feature>
<reference evidence="2" key="1">
    <citation type="submission" date="2012-11" db="EMBL/GenBank/DDBJ databases">
        <title>Dependencies among metagenomic species, viruses, plasmids and units of genetic variation.</title>
        <authorList>
            <person name="Nielsen H.B."/>
            <person name="Almeida M."/>
            <person name="Juncker A.S."/>
            <person name="Rasmussen S."/>
            <person name="Li J."/>
            <person name="Sunagawa S."/>
            <person name="Plichta D."/>
            <person name="Gautier L."/>
            <person name="Le Chatelier E."/>
            <person name="Peletier E."/>
            <person name="Bonde I."/>
            <person name="Nielsen T."/>
            <person name="Manichanh C."/>
            <person name="Arumugam M."/>
            <person name="Batto J."/>
            <person name="Santos M.B.Q.D."/>
            <person name="Blom N."/>
            <person name="Borruel N."/>
            <person name="Burgdorf K.S."/>
            <person name="Boumezbeur F."/>
            <person name="Casellas F."/>
            <person name="Dore J."/>
            <person name="Guarner F."/>
            <person name="Hansen T."/>
            <person name="Hildebrand F."/>
            <person name="Kaas R.S."/>
            <person name="Kennedy S."/>
            <person name="Kristiansen K."/>
            <person name="Kultima J.R."/>
            <person name="Leonard P."/>
            <person name="Levenez F."/>
            <person name="Lund O."/>
            <person name="Moumen B."/>
            <person name="Le Paslier D."/>
            <person name="Pons N."/>
            <person name="Pedersen O."/>
            <person name="Prifti E."/>
            <person name="Qin J."/>
            <person name="Raes J."/>
            <person name="Tap J."/>
            <person name="Tims S."/>
            <person name="Ussery D.W."/>
            <person name="Yamada T."/>
            <person name="MetaHit consortium"/>
            <person name="Renault P."/>
            <person name="Sicheritz-Ponten T."/>
            <person name="Bork P."/>
            <person name="Wang J."/>
            <person name="Brunak S."/>
            <person name="Ehrlich S.D."/>
        </authorList>
    </citation>
    <scope>NUCLEOTIDE SEQUENCE [LARGE SCALE GENOMIC DNA]</scope>
</reference>
<evidence type="ECO:0000256" key="1">
    <source>
        <dbReference type="SAM" id="Phobius"/>
    </source>
</evidence>
<keyword evidence="1" id="KW-0812">Transmembrane</keyword>
<evidence type="ECO:0000313" key="3">
    <source>
        <dbReference type="Proteomes" id="UP000017938"/>
    </source>
</evidence>
<accession>R6TCL5</accession>
<sequence>MDSNLQPAEKRPTHRQIMLAVIITAVTAVVAALAHTAVLLFSYDSSLGVYIYNGYSPVMFIAGTVIGLAAVIIAAVSVPSGACGIERVPVCGTAEAFFAAMAGAAIFAYSVMNCITTIIEIIRNLPPNSSISVIISAILSNTTAVLWIIMTLLSIPTAAYLIISALTKTEEKPALTALGFFPVLWTAVCLLRIYFDRTSAINNPVKIFSQMALAAVMLFFLSELRIRVGKPVLRVYLAFSGAAAMLGFSYSVSLIAAYLSGVGGLSGDVLLAVVILLCAVYAFSGMAAMRKRF</sequence>
<dbReference type="EMBL" id="CBFW010000017">
    <property type="protein sequence ID" value="CDC69975.1"/>
    <property type="molecule type" value="Genomic_DNA"/>
</dbReference>
<protein>
    <submittedName>
        <fullName evidence="2">Uncharacterized protein</fullName>
    </submittedName>
</protein>
<feature type="transmembrane region" description="Helical" evidence="1">
    <location>
        <begin position="207"/>
        <end position="224"/>
    </location>
</feature>
<keyword evidence="1" id="KW-0472">Membrane</keyword>
<feature type="transmembrane region" description="Helical" evidence="1">
    <location>
        <begin position="269"/>
        <end position="289"/>
    </location>
</feature>
<evidence type="ECO:0000313" key="2">
    <source>
        <dbReference type="EMBL" id="CDC69975.1"/>
    </source>
</evidence>
<keyword evidence="1" id="KW-1133">Transmembrane helix</keyword>
<feature type="transmembrane region" description="Helical" evidence="1">
    <location>
        <begin position="236"/>
        <end position="257"/>
    </location>
</feature>